<dbReference type="GO" id="GO:0007098">
    <property type="term" value="P:centrosome cycle"/>
    <property type="evidence" value="ECO:0007669"/>
    <property type="project" value="InterPro"/>
</dbReference>
<dbReference type="GO" id="GO:0005813">
    <property type="term" value="C:centrosome"/>
    <property type="evidence" value="ECO:0007669"/>
    <property type="project" value="InterPro"/>
</dbReference>
<sequence>MPRSNPVDPYLDPRKDLDIELEEVSKDQANKLSEYDAQYQTNFTDDKVNVFLHTSQLRNDIDGLKNYTQELVQENERLHQDLSDLVQKNLLSGHGAGDGDRDEVKIIQNLHQQINLALQEKEAAQDKWREALEEVDRLEATLEMEKENHQWKVVEQQANQIKAQYQESMTNLNSEMESLRVELRESHADNSGLRQKVSEMKLTLGELQQQLICKAQENADSLFKESRSDSKVYELKQNMDYLNQRLLDMIHESKEIKKENASLSTRVMDLQCHLKESKMQENEAVSQLKNSVHMAETAIIEKDQWGILLKKRDEDLEQVKAVLANVINKAGERTRQEVDNVKKACNHRITQLTEELHTLEMESAEKQIRLDRLLRDKRAIVAELQQLSKDGAAEGLKYKEENQHLNKRIIEAERARDEVTLQLEKLQSHCDKLDQDNKQMKQNMHIGAKKFQDRLSQIQSEFEVISEDKINLIDKQNELNKKVSIVEQERDIAINKFNKELALVEQDHHVRFRQLEIKLQTTEDSKRQTVGELRRLLTAQQRMNARWKEECQTLTHKFEATLENLRSELASIKIRNENLTSLLRESQIKTEEAEKALFLYAQNIRRMEDRVKEAELRAGDVIKQLASKKKIIDRTQES</sequence>
<feature type="coiled-coil region" evidence="1">
    <location>
        <begin position="68"/>
        <end position="210"/>
    </location>
</feature>
<evidence type="ECO:0000313" key="2">
    <source>
        <dbReference type="EMBL" id="KAK0045989.1"/>
    </source>
</evidence>
<feature type="coiled-coil region" evidence="1">
    <location>
        <begin position="562"/>
        <end position="624"/>
    </location>
</feature>
<keyword evidence="2" id="KW-0813">Transport</keyword>
<reference evidence="2" key="1">
    <citation type="journal article" date="2023" name="PLoS Negl. Trop. Dis.">
        <title>A genome sequence for Biomphalaria pfeifferi, the major vector snail for the human-infecting parasite Schistosoma mansoni.</title>
        <authorList>
            <person name="Bu L."/>
            <person name="Lu L."/>
            <person name="Laidemitt M.R."/>
            <person name="Zhang S.M."/>
            <person name="Mutuku M."/>
            <person name="Mkoji G."/>
            <person name="Steinauer M."/>
            <person name="Loker E.S."/>
        </authorList>
    </citation>
    <scope>NUCLEOTIDE SEQUENCE</scope>
    <source>
        <strain evidence="2">KasaAsao</strain>
    </source>
</reference>
<dbReference type="AlphaFoldDB" id="A0AAD8B0T7"/>
<proteinExistence type="predicted"/>
<dbReference type="InterPro" id="IPR031887">
    <property type="entry name" value="SDCCAG8"/>
</dbReference>
<organism evidence="2 3">
    <name type="scientific">Biomphalaria pfeifferi</name>
    <name type="common">Bloodfluke planorb</name>
    <name type="synonym">Freshwater snail</name>
    <dbReference type="NCBI Taxonomy" id="112525"/>
    <lineage>
        <taxon>Eukaryota</taxon>
        <taxon>Metazoa</taxon>
        <taxon>Spiralia</taxon>
        <taxon>Lophotrochozoa</taxon>
        <taxon>Mollusca</taxon>
        <taxon>Gastropoda</taxon>
        <taxon>Heterobranchia</taxon>
        <taxon>Euthyneura</taxon>
        <taxon>Panpulmonata</taxon>
        <taxon>Hygrophila</taxon>
        <taxon>Lymnaeoidea</taxon>
        <taxon>Planorbidae</taxon>
        <taxon>Biomphalaria</taxon>
    </lineage>
</organism>
<dbReference type="EMBL" id="JASAOG010000172">
    <property type="protein sequence ID" value="KAK0045989.1"/>
    <property type="molecule type" value="Genomic_DNA"/>
</dbReference>
<name>A0AAD8B0T7_BIOPF</name>
<keyword evidence="1" id="KW-0175">Coiled coil</keyword>
<dbReference type="GO" id="GO:0005814">
    <property type="term" value="C:centriole"/>
    <property type="evidence" value="ECO:0007669"/>
    <property type="project" value="TreeGrafter"/>
</dbReference>
<evidence type="ECO:0000256" key="1">
    <source>
        <dbReference type="SAM" id="Coils"/>
    </source>
</evidence>
<evidence type="ECO:0000313" key="3">
    <source>
        <dbReference type="Proteomes" id="UP001233172"/>
    </source>
</evidence>
<feature type="coiled-coil region" evidence="1">
    <location>
        <begin position="342"/>
        <end position="443"/>
    </location>
</feature>
<keyword evidence="3" id="KW-1185">Reference proteome</keyword>
<dbReference type="PANTHER" id="PTHR35970:SF1">
    <property type="entry name" value="SODIUM CHANNEL AND CLATHRIN LINKER 1"/>
    <property type="match status" value="1"/>
</dbReference>
<accession>A0AAD8B0T7</accession>
<keyword evidence="2" id="KW-0406">Ion transport</keyword>
<dbReference type="GO" id="GO:0034220">
    <property type="term" value="P:monoatomic ion transmembrane transport"/>
    <property type="evidence" value="ECO:0007669"/>
    <property type="project" value="UniProtKB-KW"/>
</dbReference>
<dbReference type="Pfam" id="PF15964">
    <property type="entry name" value="CCCAP"/>
    <property type="match status" value="1"/>
</dbReference>
<dbReference type="Proteomes" id="UP001233172">
    <property type="component" value="Unassembled WGS sequence"/>
</dbReference>
<reference evidence="2" key="2">
    <citation type="submission" date="2023-04" db="EMBL/GenBank/DDBJ databases">
        <authorList>
            <person name="Bu L."/>
            <person name="Lu L."/>
            <person name="Laidemitt M.R."/>
            <person name="Zhang S.M."/>
            <person name="Mutuku M."/>
            <person name="Mkoji G."/>
            <person name="Steinauer M."/>
            <person name="Loker E.S."/>
        </authorList>
    </citation>
    <scope>NUCLEOTIDE SEQUENCE</scope>
    <source>
        <strain evidence="2">KasaAsao</strain>
        <tissue evidence="2">Whole Snail</tissue>
    </source>
</reference>
<dbReference type="PANTHER" id="PTHR35970">
    <property type="entry name" value="SODIUM CHANNEL AND CLATHRIN LINKER 1"/>
    <property type="match status" value="1"/>
</dbReference>
<dbReference type="InterPro" id="IPR038911">
    <property type="entry name" value="SCLT1"/>
</dbReference>
<protein>
    <submittedName>
        <fullName evidence="2">Sodium channel and clathrin linker 1</fullName>
    </submittedName>
</protein>
<gene>
    <name evidence="2" type="ORF">Bpfe_024568</name>
</gene>
<keyword evidence="2" id="KW-0407">Ion channel</keyword>
<comment type="caution">
    <text evidence="2">The sequence shown here is derived from an EMBL/GenBank/DDBJ whole genome shotgun (WGS) entry which is preliminary data.</text>
</comment>
<dbReference type="GO" id="GO:0060271">
    <property type="term" value="P:cilium assembly"/>
    <property type="evidence" value="ECO:0007669"/>
    <property type="project" value="TreeGrafter"/>
</dbReference>
<dbReference type="GO" id="GO:0045162">
    <property type="term" value="P:clustering of voltage-gated sodium channels"/>
    <property type="evidence" value="ECO:0007669"/>
    <property type="project" value="InterPro"/>
</dbReference>